<protein>
    <submittedName>
        <fullName evidence="1">Uncharacterized protein</fullName>
    </submittedName>
</protein>
<sequence>MEFEGSDLEAVVAGVGGTGEGRFNPEQLEAALAASRARGLLRDVAVHRLARFPGQPSAFLVSLQASEHVTVCSPPVQWQELEPPVGLTGACALRYVLIQVRETAEQLRISYATDAWQKVAVELGEVKKIIACAVASGGLEG</sequence>
<evidence type="ECO:0000313" key="1">
    <source>
        <dbReference type="EMBL" id="MFI0913614.1"/>
    </source>
</evidence>
<reference evidence="1 2" key="1">
    <citation type="submission" date="2024-10" db="EMBL/GenBank/DDBJ databases">
        <title>The Natural Products Discovery Center: Release of the First 8490 Sequenced Strains for Exploring Actinobacteria Biosynthetic Diversity.</title>
        <authorList>
            <person name="Kalkreuter E."/>
            <person name="Kautsar S.A."/>
            <person name="Yang D."/>
            <person name="Bader C.D."/>
            <person name="Teijaro C.N."/>
            <person name="Fluegel L."/>
            <person name="Davis C.M."/>
            <person name="Simpson J.R."/>
            <person name="Lauterbach L."/>
            <person name="Steele A.D."/>
            <person name="Gui C."/>
            <person name="Meng S."/>
            <person name="Li G."/>
            <person name="Viehrig K."/>
            <person name="Ye F."/>
            <person name="Su P."/>
            <person name="Kiefer A.F."/>
            <person name="Nichols A."/>
            <person name="Cepeda A.J."/>
            <person name="Yan W."/>
            <person name="Fan B."/>
            <person name="Jiang Y."/>
            <person name="Adhikari A."/>
            <person name="Zheng C.-J."/>
            <person name="Schuster L."/>
            <person name="Cowan T.M."/>
            <person name="Smanski M.J."/>
            <person name="Chevrette M.G."/>
            <person name="De Carvalho L.P.S."/>
            <person name="Shen B."/>
        </authorList>
    </citation>
    <scope>NUCLEOTIDE SEQUENCE [LARGE SCALE GENOMIC DNA]</scope>
    <source>
        <strain evidence="1 2">NPDC020979</strain>
    </source>
</reference>
<dbReference type="Proteomes" id="UP001611162">
    <property type="component" value="Unassembled WGS sequence"/>
</dbReference>
<name>A0ABW7TB26_9ACTN</name>
<keyword evidence="2" id="KW-1185">Reference proteome</keyword>
<organism evidence="1 2">
    <name type="scientific">Streptomyces abikoensis</name>
    <dbReference type="NCBI Taxonomy" id="97398"/>
    <lineage>
        <taxon>Bacteria</taxon>
        <taxon>Bacillati</taxon>
        <taxon>Actinomycetota</taxon>
        <taxon>Actinomycetes</taxon>
        <taxon>Kitasatosporales</taxon>
        <taxon>Streptomycetaceae</taxon>
        <taxon>Streptomyces</taxon>
    </lineage>
</organism>
<proteinExistence type="predicted"/>
<accession>A0ABW7TB26</accession>
<gene>
    <name evidence="1" type="ORF">ACH4TF_24625</name>
</gene>
<evidence type="ECO:0000313" key="2">
    <source>
        <dbReference type="Proteomes" id="UP001611162"/>
    </source>
</evidence>
<dbReference type="RefSeq" id="WP_358216239.1">
    <property type="nucleotide sequence ID" value="NZ_JBEYAO010000003.1"/>
</dbReference>
<dbReference type="EMBL" id="JBIRRB010000008">
    <property type="protein sequence ID" value="MFI0913614.1"/>
    <property type="molecule type" value="Genomic_DNA"/>
</dbReference>
<comment type="caution">
    <text evidence="1">The sequence shown here is derived from an EMBL/GenBank/DDBJ whole genome shotgun (WGS) entry which is preliminary data.</text>
</comment>